<keyword evidence="1" id="KW-0472">Membrane</keyword>
<protein>
    <submittedName>
        <fullName evidence="2">Uncharacterized protein</fullName>
    </submittedName>
</protein>
<dbReference type="Proteomes" id="UP001597083">
    <property type="component" value="Unassembled WGS sequence"/>
</dbReference>
<name>A0ABW3CF25_9ACTN</name>
<keyword evidence="3" id="KW-1185">Reference proteome</keyword>
<sequence length="96" mass="9705">SGAGCCSVGVTLAEVGWSGAGLAVIVSAVSCLLPDARYARRDSATARRMVVVAGLLADNALLRSAGNEEGAMTASRTAYLDQAITSPCDLSRSDAD</sequence>
<gene>
    <name evidence="2" type="ORF">ACFQ07_12595</name>
</gene>
<proteinExistence type="predicted"/>
<organism evidence="2 3">
    <name type="scientific">Actinomadura adrarensis</name>
    <dbReference type="NCBI Taxonomy" id="1819600"/>
    <lineage>
        <taxon>Bacteria</taxon>
        <taxon>Bacillati</taxon>
        <taxon>Actinomycetota</taxon>
        <taxon>Actinomycetes</taxon>
        <taxon>Streptosporangiales</taxon>
        <taxon>Thermomonosporaceae</taxon>
        <taxon>Actinomadura</taxon>
    </lineage>
</organism>
<keyword evidence="1" id="KW-1133">Transmembrane helix</keyword>
<evidence type="ECO:0000313" key="2">
    <source>
        <dbReference type="EMBL" id="MFD0853070.1"/>
    </source>
</evidence>
<accession>A0ABW3CF25</accession>
<feature type="non-terminal residue" evidence="2">
    <location>
        <position position="1"/>
    </location>
</feature>
<evidence type="ECO:0000256" key="1">
    <source>
        <dbReference type="SAM" id="Phobius"/>
    </source>
</evidence>
<reference evidence="3" key="1">
    <citation type="journal article" date="2019" name="Int. J. Syst. Evol. Microbiol.">
        <title>The Global Catalogue of Microorganisms (GCM) 10K type strain sequencing project: providing services to taxonomists for standard genome sequencing and annotation.</title>
        <authorList>
            <consortium name="The Broad Institute Genomics Platform"/>
            <consortium name="The Broad Institute Genome Sequencing Center for Infectious Disease"/>
            <person name="Wu L."/>
            <person name="Ma J."/>
        </authorList>
    </citation>
    <scope>NUCLEOTIDE SEQUENCE [LARGE SCALE GENOMIC DNA]</scope>
    <source>
        <strain evidence="3">JCM 31696</strain>
    </source>
</reference>
<comment type="caution">
    <text evidence="2">The sequence shown here is derived from an EMBL/GenBank/DDBJ whole genome shotgun (WGS) entry which is preliminary data.</text>
</comment>
<feature type="transmembrane region" description="Helical" evidence="1">
    <location>
        <begin position="17"/>
        <end position="39"/>
    </location>
</feature>
<keyword evidence="1" id="KW-0812">Transmembrane</keyword>
<dbReference type="EMBL" id="JBHTIR010001861">
    <property type="protein sequence ID" value="MFD0853070.1"/>
    <property type="molecule type" value="Genomic_DNA"/>
</dbReference>
<evidence type="ECO:0000313" key="3">
    <source>
        <dbReference type="Proteomes" id="UP001597083"/>
    </source>
</evidence>